<dbReference type="SUPFAM" id="SSF47175">
    <property type="entry name" value="Cytochromes"/>
    <property type="match status" value="1"/>
</dbReference>
<dbReference type="HOGENOM" id="CLU_161963_0_0_6"/>
<reference evidence="5 6" key="1">
    <citation type="submission" date="2009-10" db="EMBL/GenBank/DDBJ databases">
        <authorList>
            <person name="Muzny D."/>
            <person name="Qin X."/>
            <person name="Deng J."/>
            <person name="Jiang H."/>
            <person name="Liu Y."/>
            <person name="Qu J."/>
            <person name="Song X.-Z."/>
            <person name="Zhang L."/>
            <person name="Thornton R."/>
            <person name="Coyle M."/>
            <person name="Francisco L."/>
            <person name="Jackson L."/>
            <person name="Javaid M."/>
            <person name="Korchina V."/>
            <person name="Kovar C."/>
            <person name="Mata R."/>
            <person name="Mathew T."/>
            <person name="Ngo R."/>
            <person name="Nguyen L."/>
            <person name="Nguyen N."/>
            <person name="Okwuonu G."/>
            <person name="Ongeri F."/>
            <person name="Pham C."/>
            <person name="Simmons D."/>
            <person name="Wilczek-Boney K."/>
            <person name="Hale W."/>
            <person name="Jakkamsetti A."/>
            <person name="Pham P."/>
            <person name="Ruth R."/>
            <person name="San Lucas F."/>
            <person name="Warren J."/>
            <person name="Zhang J."/>
            <person name="Zhao Z."/>
            <person name="Zhou C."/>
            <person name="Zhu D."/>
            <person name="Lee S."/>
            <person name="Bess C."/>
            <person name="Blankenburg K."/>
            <person name="Forbes L."/>
            <person name="Fu Q."/>
            <person name="Gubbala S."/>
            <person name="Hirani K."/>
            <person name="Jayaseelan J.C."/>
            <person name="Lara F."/>
            <person name="Munidasa M."/>
            <person name="Palculict T."/>
            <person name="Patil S."/>
            <person name="Pu L.-L."/>
            <person name="Saada N."/>
            <person name="Tang L."/>
            <person name="Weissenberger G."/>
            <person name="Zhu Y."/>
            <person name="Hemphill L."/>
            <person name="Shang Y."/>
            <person name="Youmans B."/>
            <person name="Ayvaz T."/>
            <person name="Ross M."/>
            <person name="Santibanez J."/>
            <person name="Aqrawi P."/>
            <person name="Gross S."/>
            <person name="Joshi V."/>
            <person name="Fowler G."/>
            <person name="Nazareth L."/>
            <person name="Reid J."/>
            <person name="Worley K."/>
            <person name="Petrosino J."/>
            <person name="Highlander S."/>
            <person name="Gibbs R."/>
        </authorList>
    </citation>
    <scope>NUCLEOTIDE SEQUENCE [LARGE SCALE GENOMIC DNA]</scope>
    <source>
        <strain evidence="5 6">ATCC 43325</strain>
    </source>
</reference>
<keyword evidence="6" id="KW-1185">Reference proteome</keyword>
<dbReference type="AlphaFoldDB" id="C9PQD6"/>
<dbReference type="EMBL" id="ACZR01000013">
    <property type="protein sequence ID" value="EEX50247.1"/>
    <property type="molecule type" value="Genomic_DNA"/>
</dbReference>
<evidence type="ECO:0000256" key="1">
    <source>
        <dbReference type="ARBA" id="ARBA00005523"/>
    </source>
</evidence>
<dbReference type="Gene3D" id="1.20.120.10">
    <property type="entry name" value="Cytochrome c/b562"/>
    <property type="match status" value="1"/>
</dbReference>
<protein>
    <submittedName>
        <fullName evidence="5">Cytochrome b562</fullName>
    </submittedName>
</protein>
<dbReference type="RefSeq" id="WP_005762085.1">
    <property type="nucleotide sequence ID" value="NZ_GG704810.1"/>
</dbReference>
<feature type="binding site" description="axial binding residue" evidence="3">
    <location>
        <position position="120"/>
    </location>
    <ligand>
        <name>heme b</name>
        <dbReference type="ChEBI" id="CHEBI:60344"/>
    </ligand>
    <ligandPart>
        <name>Fe</name>
        <dbReference type="ChEBI" id="CHEBI:18248"/>
    </ligandPart>
</feature>
<evidence type="ECO:0000313" key="5">
    <source>
        <dbReference type="EMBL" id="EEX50247.1"/>
    </source>
</evidence>
<accession>C9PQD6</accession>
<dbReference type="STRING" id="667128.HMPREF0621_1318"/>
<evidence type="ECO:0000256" key="2">
    <source>
        <dbReference type="ARBA" id="ARBA00022729"/>
    </source>
</evidence>
<evidence type="ECO:0000256" key="4">
    <source>
        <dbReference type="SAM" id="SignalP"/>
    </source>
</evidence>
<keyword evidence="3" id="KW-0349">Heme</keyword>
<dbReference type="GO" id="GO:0009055">
    <property type="term" value="F:electron transfer activity"/>
    <property type="evidence" value="ECO:0007669"/>
    <property type="project" value="InterPro"/>
</dbReference>
<feature type="chain" id="PRO_5002999750" evidence="4">
    <location>
        <begin position="24"/>
        <end position="124"/>
    </location>
</feature>
<feature type="signal peptide" evidence="4">
    <location>
        <begin position="1"/>
        <end position="23"/>
    </location>
</feature>
<dbReference type="PIRSF" id="PIRSF000029">
    <property type="entry name" value="Cytochrome_b562"/>
    <property type="match status" value="1"/>
</dbReference>
<feature type="binding site" description="axial binding residue" evidence="3">
    <location>
        <position position="29"/>
    </location>
    <ligand>
        <name>heme b</name>
        <dbReference type="ChEBI" id="CHEBI:60344"/>
    </ligand>
    <ligandPart>
        <name>Fe</name>
        <dbReference type="ChEBI" id="CHEBI:18248"/>
    </ligandPart>
</feature>
<proteinExistence type="inferred from homology"/>
<dbReference type="InterPro" id="IPR009155">
    <property type="entry name" value="Cyt_b562"/>
</dbReference>
<dbReference type="GO" id="GO:0042597">
    <property type="term" value="C:periplasmic space"/>
    <property type="evidence" value="ECO:0007669"/>
    <property type="project" value="InterPro"/>
</dbReference>
<keyword evidence="3" id="KW-0479">Metal-binding</keyword>
<gene>
    <name evidence="5" type="ORF">HMPREF0621_1318</name>
</gene>
<dbReference type="GO" id="GO:0005506">
    <property type="term" value="F:iron ion binding"/>
    <property type="evidence" value="ECO:0007669"/>
    <property type="project" value="InterPro"/>
</dbReference>
<keyword evidence="2 4" id="KW-0732">Signal</keyword>
<name>C9PQD6_9PAST</name>
<dbReference type="Pfam" id="PF07361">
    <property type="entry name" value="Cytochrom_B562"/>
    <property type="match status" value="1"/>
</dbReference>
<evidence type="ECO:0000256" key="3">
    <source>
        <dbReference type="PIRSR" id="PIRSR000029-1"/>
    </source>
</evidence>
<keyword evidence="3" id="KW-0408">Iron</keyword>
<dbReference type="InterPro" id="IPR010980">
    <property type="entry name" value="Cyt_c/b562"/>
</dbReference>
<dbReference type="GO" id="GO:0022900">
    <property type="term" value="P:electron transport chain"/>
    <property type="evidence" value="ECO:0007669"/>
    <property type="project" value="InterPro"/>
</dbReference>
<comment type="cofactor">
    <cofactor evidence="3">
        <name>heme b</name>
        <dbReference type="ChEBI" id="CHEBI:60344"/>
    </cofactor>
    <text evidence="3">Binds 1 heme b (iron(II)-protoporphyrin IX) group per molecule.</text>
</comment>
<comment type="caution">
    <text evidence="5">The sequence shown here is derived from an EMBL/GenBank/DDBJ whole genome shotgun (WGS) entry which is preliminary data.</text>
</comment>
<dbReference type="Proteomes" id="UP000005519">
    <property type="component" value="Unassembled WGS sequence"/>
</dbReference>
<organism evidence="5 6">
    <name type="scientific">Pasteurella dagmatis ATCC 43325</name>
    <dbReference type="NCBI Taxonomy" id="667128"/>
    <lineage>
        <taxon>Bacteria</taxon>
        <taxon>Pseudomonadati</taxon>
        <taxon>Pseudomonadota</taxon>
        <taxon>Gammaproteobacteria</taxon>
        <taxon>Pasteurellales</taxon>
        <taxon>Pasteurellaceae</taxon>
        <taxon>Pasteurella</taxon>
    </lineage>
</organism>
<sequence>MKRLKQILSIALFTCVLVGTANAHVRTEMNQMKGAASALTQASDVMAFEKAAMELRALAVQSSEKKPASIDNDEDFKGYQVGMQEFITVLDEATKQAKSGDLEAAKATSKKLFDIRNEYHKKYK</sequence>
<dbReference type="GO" id="GO:0020037">
    <property type="term" value="F:heme binding"/>
    <property type="evidence" value="ECO:0007669"/>
    <property type="project" value="InterPro"/>
</dbReference>
<comment type="similarity">
    <text evidence="1">Belongs to the cytochrome b562 family.</text>
</comment>
<dbReference type="OrthoDB" id="5690282at2"/>
<evidence type="ECO:0000313" key="6">
    <source>
        <dbReference type="Proteomes" id="UP000005519"/>
    </source>
</evidence>